<comment type="caution">
    <text evidence="1">The sequence shown here is derived from an EMBL/GenBank/DDBJ whole genome shotgun (WGS) entry which is preliminary data.</text>
</comment>
<evidence type="ECO:0000313" key="2">
    <source>
        <dbReference type="Proteomes" id="UP000553209"/>
    </source>
</evidence>
<dbReference type="RefSeq" id="WP_168443941.1">
    <property type="nucleotide sequence ID" value="NZ_JAAXPG010000002.1"/>
</dbReference>
<reference evidence="1 2" key="1">
    <citation type="submission" date="2020-04" db="EMBL/GenBank/DDBJ databases">
        <title>MicrobeNet Type strains.</title>
        <authorList>
            <person name="Nicholson A.C."/>
        </authorList>
    </citation>
    <scope>NUCLEOTIDE SEQUENCE [LARGE SCALE GENOMIC DNA]</scope>
    <source>
        <strain evidence="1 2">ATCC 23612</strain>
    </source>
</reference>
<gene>
    <name evidence="1" type="ORF">HGB44_03615</name>
</gene>
<protein>
    <submittedName>
        <fullName evidence="1">Type I-E CRISPR-associated protein Cse1/CasA</fullName>
    </submittedName>
</protein>
<name>A0A7X6M8N0_9ACTN</name>
<organism evidence="1 2">
    <name type="scientific">Nocardiopsis alborubida</name>
    <dbReference type="NCBI Taxonomy" id="146802"/>
    <lineage>
        <taxon>Bacteria</taxon>
        <taxon>Bacillati</taxon>
        <taxon>Actinomycetota</taxon>
        <taxon>Actinomycetes</taxon>
        <taxon>Streptosporangiales</taxon>
        <taxon>Nocardiopsidaceae</taxon>
        <taxon>Nocardiopsis</taxon>
    </lineage>
</organism>
<evidence type="ECO:0000313" key="1">
    <source>
        <dbReference type="EMBL" id="NKY96766.1"/>
    </source>
</evidence>
<dbReference type="Proteomes" id="UP000553209">
    <property type="component" value="Unassembled WGS sequence"/>
</dbReference>
<dbReference type="InterPro" id="IPR013381">
    <property type="entry name" value="CRISPR-assoc_prot_Cse1"/>
</dbReference>
<sequence>MKSAIAGMGPLRGSASFHPQGRTLFETLVLGMPYVALTGQDEAPWEAPLPDPLDPVPAPTGIATLVLGGFRHALLLEPSPGEEEVVRCWITWGAQDAREPVSDPWLMHYHAQGTEHVPLARAERAAWRSVPDLCDPQSQPPVWERLFADLEMLGSPPVGATMCGIDQERGKAQDRQLVHDRTGTLGEAAELVQRVRWVLAALAQGKWLERAVQELAQGMGIGKASRGPEVVAAYWDRGGRAWQARELVGVQRLSLQVWEEMVSPAVPPQPRFVRLAERARTSLLWVLAPPSRVRGGAGRGAR</sequence>
<keyword evidence="2" id="KW-1185">Reference proteome</keyword>
<proteinExistence type="predicted"/>
<dbReference type="AlphaFoldDB" id="A0A7X6M8N0"/>
<dbReference type="EMBL" id="JAAXPG010000002">
    <property type="protein sequence ID" value="NKY96766.1"/>
    <property type="molecule type" value="Genomic_DNA"/>
</dbReference>
<dbReference type="Pfam" id="PF09481">
    <property type="entry name" value="CRISPR_Cse1"/>
    <property type="match status" value="1"/>
</dbReference>
<accession>A0A7X6M8N0</accession>